<dbReference type="EMBL" id="FZQP02000238">
    <property type="protein sequence ID" value="VVC88112.1"/>
    <property type="molecule type" value="Genomic_DNA"/>
</dbReference>
<keyword evidence="1" id="KW-0560">Oxidoreductase</keyword>
<sequence length="68" mass="7771">MTDKPYPRVCDYYAGRSVFITGGTGFLGKVLIERLLYNCTEIENIFVLIRPKKGVSTQKRLEEMTNVP</sequence>
<dbReference type="PANTHER" id="PTHR11011">
    <property type="entry name" value="MALE STERILITY PROTEIN 2-RELATED"/>
    <property type="match status" value="1"/>
</dbReference>
<dbReference type="AlphaFoldDB" id="A0A5E4PRV1"/>
<dbReference type="GO" id="GO:0080019">
    <property type="term" value="F:alcohol-forming very long-chain fatty acyl-CoA reductase activity"/>
    <property type="evidence" value="ECO:0007669"/>
    <property type="project" value="InterPro"/>
</dbReference>
<dbReference type="GO" id="GO:0102965">
    <property type="term" value="F:alcohol-forming long-chain fatty acyl-CoA reductase activity"/>
    <property type="evidence" value="ECO:0007669"/>
    <property type="project" value="UniProtKB-EC"/>
</dbReference>
<comment type="catalytic activity">
    <reaction evidence="1">
        <text>a long-chain fatty acyl-CoA + 2 NADPH + 2 H(+) = a long-chain primary fatty alcohol + 2 NADP(+) + CoA</text>
        <dbReference type="Rhea" id="RHEA:52716"/>
        <dbReference type="ChEBI" id="CHEBI:15378"/>
        <dbReference type="ChEBI" id="CHEBI:57287"/>
        <dbReference type="ChEBI" id="CHEBI:57783"/>
        <dbReference type="ChEBI" id="CHEBI:58349"/>
        <dbReference type="ChEBI" id="CHEBI:77396"/>
        <dbReference type="ChEBI" id="CHEBI:83139"/>
        <dbReference type="EC" id="1.2.1.84"/>
    </reaction>
</comment>
<dbReference type="InterPro" id="IPR026055">
    <property type="entry name" value="FAR"/>
</dbReference>
<protein>
    <recommendedName>
        <fullName evidence="1">Fatty acyl-CoA reductase</fullName>
        <ecNumber evidence="1">1.2.1.84</ecNumber>
    </recommendedName>
</protein>
<name>A0A5E4PRV1_9NEOP</name>
<dbReference type="Gene3D" id="3.40.50.720">
    <property type="entry name" value="NAD(P)-binding Rossmann-like Domain"/>
    <property type="match status" value="1"/>
</dbReference>
<evidence type="ECO:0000313" key="3">
    <source>
        <dbReference type="EMBL" id="VVC88112.1"/>
    </source>
</evidence>
<comment type="function">
    <text evidence="1">Catalyzes the reduction of fatty acyl-CoA to fatty alcohols.</text>
</comment>
<dbReference type="GO" id="GO:0005777">
    <property type="term" value="C:peroxisome"/>
    <property type="evidence" value="ECO:0007669"/>
    <property type="project" value="TreeGrafter"/>
</dbReference>
<keyword evidence="4" id="KW-1185">Reference proteome</keyword>
<accession>A0A5E4PRV1</accession>
<dbReference type="EC" id="1.2.1.84" evidence="1"/>
<evidence type="ECO:0000259" key="2">
    <source>
        <dbReference type="Pfam" id="PF07993"/>
    </source>
</evidence>
<reference evidence="3 4" key="1">
    <citation type="submission" date="2017-07" db="EMBL/GenBank/DDBJ databases">
        <authorList>
            <person name="Talla V."/>
            <person name="Backstrom N."/>
        </authorList>
    </citation>
    <scope>NUCLEOTIDE SEQUENCE [LARGE SCALE GENOMIC DNA]</scope>
</reference>
<comment type="similarity">
    <text evidence="1">Belongs to the fatty acyl-CoA reductase family.</text>
</comment>
<proteinExistence type="inferred from homology"/>
<keyword evidence="1" id="KW-0444">Lipid biosynthesis</keyword>
<evidence type="ECO:0000256" key="1">
    <source>
        <dbReference type="RuleBase" id="RU363097"/>
    </source>
</evidence>
<dbReference type="GO" id="GO:0035336">
    <property type="term" value="P:long-chain fatty-acyl-CoA metabolic process"/>
    <property type="evidence" value="ECO:0007669"/>
    <property type="project" value="TreeGrafter"/>
</dbReference>
<dbReference type="InterPro" id="IPR036291">
    <property type="entry name" value="NAD(P)-bd_dom_sf"/>
</dbReference>
<keyword evidence="1" id="KW-0521">NADP</keyword>
<organism evidence="3 4">
    <name type="scientific">Leptidea sinapis</name>
    <dbReference type="NCBI Taxonomy" id="189913"/>
    <lineage>
        <taxon>Eukaryota</taxon>
        <taxon>Metazoa</taxon>
        <taxon>Ecdysozoa</taxon>
        <taxon>Arthropoda</taxon>
        <taxon>Hexapoda</taxon>
        <taxon>Insecta</taxon>
        <taxon>Pterygota</taxon>
        <taxon>Neoptera</taxon>
        <taxon>Endopterygota</taxon>
        <taxon>Lepidoptera</taxon>
        <taxon>Glossata</taxon>
        <taxon>Ditrysia</taxon>
        <taxon>Papilionoidea</taxon>
        <taxon>Pieridae</taxon>
        <taxon>Dismorphiinae</taxon>
        <taxon>Leptidea</taxon>
    </lineage>
</organism>
<evidence type="ECO:0000313" key="4">
    <source>
        <dbReference type="Proteomes" id="UP000324832"/>
    </source>
</evidence>
<dbReference type="SUPFAM" id="SSF51735">
    <property type="entry name" value="NAD(P)-binding Rossmann-fold domains"/>
    <property type="match status" value="1"/>
</dbReference>
<feature type="domain" description="Thioester reductase (TE)" evidence="2">
    <location>
        <begin position="20"/>
        <end position="65"/>
    </location>
</feature>
<dbReference type="Pfam" id="PF07993">
    <property type="entry name" value="NAD_binding_4"/>
    <property type="match status" value="1"/>
</dbReference>
<keyword evidence="1" id="KW-0443">Lipid metabolism</keyword>
<dbReference type="PANTHER" id="PTHR11011:SF45">
    <property type="entry name" value="FATTY ACYL-COA REDUCTASE CG8306-RELATED"/>
    <property type="match status" value="1"/>
</dbReference>
<gene>
    <name evidence="3" type="ORF">LSINAPIS_LOCUS1559</name>
</gene>
<feature type="non-terminal residue" evidence="3">
    <location>
        <position position="68"/>
    </location>
</feature>
<dbReference type="Proteomes" id="UP000324832">
    <property type="component" value="Unassembled WGS sequence"/>
</dbReference>
<dbReference type="InterPro" id="IPR013120">
    <property type="entry name" value="FAR_NAD-bd"/>
</dbReference>